<reference evidence="1 2" key="1">
    <citation type="submission" date="2023-07" db="EMBL/GenBank/DDBJ databases">
        <title>Sorghum-associated microbial communities from plants grown in Nebraska, USA.</title>
        <authorList>
            <person name="Schachtman D."/>
        </authorList>
    </citation>
    <scope>NUCLEOTIDE SEQUENCE [LARGE SCALE GENOMIC DNA]</scope>
    <source>
        <strain evidence="1 2">BE240</strain>
    </source>
</reference>
<dbReference type="Proteomes" id="UP001265550">
    <property type="component" value="Unassembled WGS sequence"/>
</dbReference>
<evidence type="ECO:0008006" key="3">
    <source>
        <dbReference type="Google" id="ProtNLM"/>
    </source>
</evidence>
<organism evidence="1 2">
    <name type="scientific">Hydrogenophaga laconesensis</name>
    <dbReference type="NCBI Taxonomy" id="1805971"/>
    <lineage>
        <taxon>Bacteria</taxon>
        <taxon>Pseudomonadati</taxon>
        <taxon>Pseudomonadota</taxon>
        <taxon>Betaproteobacteria</taxon>
        <taxon>Burkholderiales</taxon>
        <taxon>Comamonadaceae</taxon>
        <taxon>Hydrogenophaga</taxon>
    </lineage>
</organism>
<dbReference type="InterPro" id="IPR005358">
    <property type="entry name" value="Puta_zinc/iron-chelating_dom"/>
</dbReference>
<dbReference type="EMBL" id="JAVDWE010000020">
    <property type="protein sequence ID" value="MDR7097164.1"/>
    <property type="molecule type" value="Genomic_DNA"/>
</dbReference>
<keyword evidence="2" id="KW-1185">Reference proteome</keyword>
<accession>A0ABU1VI54</accession>
<name>A0ABU1VI54_9BURK</name>
<evidence type="ECO:0000313" key="1">
    <source>
        <dbReference type="EMBL" id="MDR7097164.1"/>
    </source>
</evidence>
<dbReference type="RefSeq" id="WP_204735783.1">
    <property type="nucleotide sequence ID" value="NZ_JAVDWE010000020.1"/>
</dbReference>
<dbReference type="Pfam" id="PF03692">
    <property type="entry name" value="CxxCxxCC"/>
    <property type="match status" value="1"/>
</dbReference>
<sequence>MEFLSQERQAEVRAIAEKQQKTYRQMLSANKNKTFAIHAIHSLHRQIDELVTRVQARPDVRFDCKPGCSYCCNFRIEVFPPEVFVLARRLRELPGDQLDLVTERLRLHVQRSEGVSRAQHWMNCPLLKEDRCSVYEDRPSTCRKYLSLDVEGCKRPGVSALEDGELALKSLALVSGTREAYAKAKSPLSIHELGEALLIALTDPTCEERWFKGEQVFPLLAEDD</sequence>
<protein>
    <recommendedName>
        <fullName evidence="3">YkgJ family cysteine cluster protein</fullName>
    </recommendedName>
</protein>
<gene>
    <name evidence="1" type="ORF">J2X09_004938</name>
</gene>
<comment type="caution">
    <text evidence="1">The sequence shown here is derived from an EMBL/GenBank/DDBJ whole genome shotgun (WGS) entry which is preliminary data.</text>
</comment>
<evidence type="ECO:0000313" key="2">
    <source>
        <dbReference type="Proteomes" id="UP001265550"/>
    </source>
</evidence>
<proteinExistence type="predicted"/>